<keyword evidence="2" id="KW-1185">Reference proteome</keyword>
<name>A0ABS8EMJ8_9FLAO</name>
<evidence type="ECO:0000313" key="1">
    <source>
        <dbReference type="EMBL" id="MCC1484151.1"/>
    </source>
</evidence>
<comment type="caution">
    <text evidence="1">The sequence shown here is derived from an EMBL/GenBank/DDBJ whole genome shotgun (WGS) entry which is preliminary data.</text>
</comment>
<reference evidence="2" key="2">
    <citation type="submission" date="2023-07" db="EMBL/GenBank/DDBJ databases">
        <title>Genome of Winogradskyella sp. E313.</title>
        <authorList>
            <person name="Zhou Y."/>
        </authorList>
    </citation>
    <scope>NUCLEOTIDE SEQUENCE [LARGE SCALE GENOMIC DNA]</scope>
    <source>
        <strain evidence="2">E313</strain>
    </source>
</reference>
<dbReference type="RefSeq" id="WP_227476599.1">
    <property type="nucleotide sequence ID" value="NZ_JAFMPT010000006.1"/>
</dbReference>
<evidence type="ECO:0008006" key="3">
    <source>
        <dbReference type="Google" id="ProtNLM"/>
    </source>
</evidence>
<sequence>MKNSLYKIMSLTFLITFILIKVVNTHSVSHIMDEDTTEKCQFCEFYSASEQVALFTPVLQISENTNDYQEVEYQVFYKTPVFSEKTPPGNFFNRPPPFLV</sequence>
<proteinExistence type="predicted"/>
<gene>
    <name evidence="1" type="ORF">J1C55_06090</name>
</gene>
<evidence type="ECO:0000313" key="2">
    <source>
        <dbReference type="Proteomes" id="UP000778797"/>
    </source>
</evidence>
<accession>A0ABS8EMJ8</accession>
<protein>
    <recommendedName>
        <fullName evidence="3">DUF2946 domain-containing protein</fullName>
    </recommendedName>
</protein>
<dbReference type="Proteomes" id="UP000778797">
    <property type="component" value="Unassembled WGS sequence"/>
</dbReference>
<dbReference type="EMBL" id="JAFMPT010000006">
    <property type="protein sequence ID" value="MCC1484151.1"/>
    <property type="molecule type" value="Genomic_DNA"/>
</dbReference>
<reference evidence="2" key="1">
    <citation type="submission" date="2021-03" db="EMBL/GenBank/DDBJ databases">
        <title>Genome of Cognatishimia sp. F0-27.</title>
        <authorList>
            <person name="Ping X."/>
        </authorList>
    </citation>
    <scope>NUCLEOTIDE SEQUENCE [LARGE SCALE GENOMIC DNA]</scope>
    <source>
        <strain evidence="2">E313</strain>
    </source>
</reference>
<organism evidence="1 2">
    <name type="scientific">Winogradskyella immobilis</name>
    <dbReference type="NCBI Taxonomy" id="2816852"/>
    <lineage>
        <taxon>Bacteria</taxon>
        <taxon>Pseudomonadati</taxon>
        <taxon>Bacteroidota</taxon>
        <taxon>Flavobacteriia</taxon>
        <taxon>Flavobacteriales</taxon>
        <taxon>Flavobacteriaceae</taxon>
        <taxon>Winogradskyella</taxon>
    </lineage>
</organism>